<organism evidence="13 14">
    <name type="scientific">Microbacterium sorbitolivorans</name>
    <dbReference type="NCBI Taxonomy" id="1867410"/>
    <lineage>
        <taxon>Bacteria</taxon>
        <taxon>Bacillati</taxon>
        <taxon>Actinomycetota</taxon>
        <taxon>Actinomycetes</taxon>
        <taxon>Micrococcales</taxon>
        <taxon>Microbacteriaceae</taxon>
        <taxon>Microbacterium</taxon>
    </lineage>
</organism>
<evidence type="ECO:0000256" key="2">
    <source>
        <dbReference type="ARBA" id="ARBA00022741"/>
    </source>
</evidence>
<dbReference type="Proteomes" id="UP000253508">
    <property type="component" value="Unassembled WGS sequence"/>
</dbReference>
<evidence type="ECO:0000256" key="4">
    <source>
        <dbReference type="ARBA" id="ARBA00022806"/>
    </source>
</evidence>
<dbReference type="PROSITE" id="PS51198">
    <property type="entry name" value="UVRD_HELICASE_ATP_BIND"/>
    <property type="match status" value="1"/>
</dbReference>
<dbReference type="OrthoDB" id="9810135at2"/>
<comment type="caution">
    <text evidence="13">The sequence shown here is derived from an EMBL/GenBank/DDBJ whole genome shotgun (WGS) entry which is preliminary data.</text>
</comment>
<evidence type="ECO:0000256" key="1">
    <source>
        <dbReference type="ARBA" id="ARBA00009922"/>
    </source>
</evidence>
<feature type="binding site" evidence="11">
    <location>
        <begin position="23"/>
        <end position="30"/>
    </location>
    <ligand>
        <name>ATP</name>
        <dbReference type="ChEBI" id="CHEBI:30616"/>
    </ligand>
</feature>
<dbReference type="GO" id="GO:0000725">
    <property type="term" value="P:recombinational repair"/>
    <property type="evidence" value="ECO:0007669"/>
    <property type="project" value="TreeGrafter"/>
</dbReference>
<proteinExistence type="inferred from homology"/>
<reference evidence="13 14" key="1">
    <citation type="submission" date="2018-07" db="EMBL/GenBank/DDBJ databases">
        <title>Microbacterium endoborsara sp. nov., a novel actinobacterium isolated from Borszczowia aralocaspica.</title>
        <authorList>
            <person name="An D."/>
        </authorList>
    </citation>
    <scope>NUCLEOTIDE SEQUENCE [LARGE SCALE GENOMIC DNA]</scope>
    <source>
        <strain evidence="13 14">C1.15228</strain>
    </source>
</reference>
<dbReference type="Pfam" id="PF00580">
    <property type="entry name" value="UvrD-helicase"/>
    <property type="match status" value="1"/>
</dbReference>
<dbReference type="GO" id="GO:0003677">
    <property type="term" value="F:DNA binding"/>
    <property type="evidence" value="ECO:0007669"/>
    <property type="project" value="UniProtKB-KW"/>
</dbReference>
<dbReference type="InterPro" id="IPR013986">
    <property type="entry name" value="DExx_box_DNA_helicase_dom_sf"/>
</dbReference>
<dbReference type="PANTHER" id="PTHR11070:SF2">
    <property type="entry name" value="ATP-DEPENDENT DNA HELICASE SRS2"/>
    <property type="match status" value="1"/>
</dbReference>
<evidence type="ECO:0000256" key="7">
    <source>
        <dbReference type="ARBA" id="ARBA00023235"/>
    </source>
</evidence>
<evidence type="ECO:0000256" key="9">
    <source>
        <dbReference type="ARBA" id="ARBA00034808"/>
    </source>
</evidence>
<dbReference type="GO" id="GO:0043138">
    <property type="term" value="F:3'-5' DNA helicase activity"/>
    <property type="evidence" value="ECO:0007669"/>
    <property type="project" value="UniProtKB-EC"/>
</dbReference>
<comment type="similarity">
    <text evidence="1">Belongs to the helicase family. UvrD subfamily.</text>
</comment>
<dbReference type="Pfam" id="PF13361">
    <property type="entry name" value="UvrD_C"/>
    <property type="match status" value="1"/>
</dbReference>
<evidence type="ECO:0000256" key="11">
    <source>
        <dbReference type="PROSITE-ProRule" id="PRU00560"/>
    </source>
</evidence>
<evidence type="ECO:0000256" key="5">
    <source>
        <dbReference type="ARBA" id="ARBA00022840"/>
    </source>
</evidence>
<keyword evidence="3 11" id="KW-0378">Hydrolase</keyword>
<dbReference type="EMBL" id="QORO01000001">
    <property type="protein sequence ID" value="RCK61556.1"/>
    <property type="molecule type" value="Genomic_DNA"/>
</dbReference>
<dbReference type="GO" id="GO:0016887">
    <property type="term" value="F:ATP hydrolysis activity"/>
    <property type="evidence" value="ECO:0007669"/>
    <property type="project" value="RHEA"/>
</dbReference>
<dbReference type="PANTHER" id="PTHR11070">
    <property type="entry name" value="UVRD / RECB / PCRA DNA HELICASE FAMILY MEMBER"/>
    <property type="match status" value="1"/>
</dbReference>
<evidence type="ECO:0000259" key="12">
    <source>
        <dbReference type="PROSITE" id="PS51198"/>
    </source>
</evidence>
<protein>
    <recommendedName>
        <fullName evidence="9">DNA 3'-5' helicase</fullName>
        <ecNumber evidence="9">5.6.2.4</ecNumber>
    </recommendedName>
</protein>
<dbReference type="InterPro" id="IPR014017">
    <property type="entry name" value="DNA_helicase_UvrD-like_C"/>
</dbReference>
<keyword evidence="2 11" id="KW-0547">Nucleotide-binding</keyword>
<dbReference type="EC" id="5.6.2.4" evidence="9"/>
<keyword evidence="7" id="KW-0413">Isomerase</keyword>
<accession>A0A367Y6S0</accession>
<keyword evidence="4 11" id="KW-0347">Helicase</keyword>
<dbReference type="SUPFAM" id="SSF52540">
    <property type="entry name" value="P-loop containing nucleoside triphosphate hydrolases"/>
    <property type="match status" value="1"/>
</dbReference>
<evidence type="ECO:0000313" key="14">
    <source>
        <dbReference type="Proteomes" id="UP000253508"/>
    </source>
</evidence>
<dbReference type="InterPro" id="IPR014016">
    <property type="entry name" value="UvrD-like_ATP-bd"/>
</dbReference>
<evidence type="ECO:0000256" key="6">
    <source>
        <dbReference type="ARBA" id="ARBA00023125"/>
    </source>
</evidence>
<sequence>MVTPTRAQEEIRDHAALDLLVVAPAGCGKTEALALRVQGMLNRSEVVSPRKVLVVTFSNRARDNIRERLRSYIGVNTLRDRVSVVNFHGLSARIIRAHANVIGLSPDLKIPETDIIGKACKTRNFGYALESRVKDALRDAKLEPRSDLEVQEYLSTNREVHALEIEQERVSRGELSYDDLPRLAELILANERVASLYKAHFGAVVVDEFQDLTPQQLRIVNAIGYKRTTFAGDLAQGIYGFTGAKPSEVNAAIEEECTSRVTFAESHRSSPAVLAAVNSLSSLTSGVELTAAIPDRWPGGGMFSIVPFPDSEAEALWMVELAQGLLERAPSHRVGIMARTAARRRFVEAELVKREIDFMRWDDGVLDTDAARMMRSMLSSFDLRGYERAENKDQFLREAVGIDSVVETDSKKSLAEALVWCQDLLQQDVSVFEIRSRVRVGDDSTLVTKPGIHVLTGHAGKGQQFDWALIVGAEDGTLPFFKAESDEELAEEARVLSVMLSRARHGAVIGYAKNVRTQAGRPRDYDPSPFLLPLKKAEPRDRSSLRSWLASVDWEMIGAR</sequence>
<evidence type="ECO:0000256" key="3">
    <source>
        <dbReference type="ARBA" id="ARBA00022801"/>
    </source>
</evidence>
<comment type="catalytic activity">
    <reaction evidence="10">
        <text>ATP + H2O = ADP + phosphate + H(+)</text>
        <dbReference type="Rhea" id="RHEA:13065"/>
        <dbReference type="ChEBI" id="CHEBI:15377"/>
        <dbReference type="ChEBI" id="CHEBI:15378"/>
        <dbReference type="ChEBI" id="CHEBI:30616"/>
        <dbReference type="ChEBI" id="CHEBI:43474"/>
        <dbReference type="ChEBI" id="CHEBI:456216"/>
        <dbReference type="EC" id="5.6.2.4"/>
    </reaction>
</comment>
<evidence type="ECO:0000313" key="13">
    <source>
        <dbReference type="EMBL" id="RCK61556.1"/>
    </source>
</evidence>
<evidence type="ECO:0000256" key="8">
    <source>
        <dbReference type="ARBA" id="ARBA00034617"/>
    </source>
</evidence>
<gene>
    <name evidence="13" type="ORF">DTO57_02675</name>
</gene>
<dbReference type="InterPro" id="IPR027417">
    <property type="entry name" value="P-loop_NTPase"/>
</dbReference>
<dbReference type="AlphaFoldDB" id="A0A367Y6S0"/>
<dbReference type="RefSeq" id="WP_114116661.1">
    <property type="nucleotide sequence ID" value="NZ_BMHU01000001.1"/>
</dbReference>
<keyword evidence="6" id="KW-0238">DNA-binding</keyword>
<keyword evidence="5 11" id="KW-0067">ATP-binding</keyword>
<dbReference type="GO" id="GO:0005524">
    <property type="term" value="F:ATP binding"/>
    <property type="evidence" value="ECO:0007669"/>
    <property type="project" value="UniProtKB-UniRule"/>
</dbReference>
<dbReference type="Gene3D" id="3.40.50.300">
    <property type="entry name" value="P-loop containing nucleotide triphosphate hydrolases"/>
    <property type="match status" value="2"/>
</dbReference>
<dbReference type="InterPro" id="IPR000212">
    <property type="entry name" value="DNA_helicase_UvrD/REP"/>
</dbReference>
<evidence type="ECO:0000256" key="10">
    <source>
        <dbReference type="ARBA" id="ARBA00048988"/>
    </source>
</evidence>
<comment type="catalytic activity">
    <reaction evidence="8">
        <text>Couples ATP hydrolysis with the unwinding of duplex DNA by translocating in the 3'-5' direction.</text>
        <dbReference type="EC" id="5.6.2.4"/>
    </reaction>
</comment>
<feature type="domain" description="UvrD-like helicase ATP-binding" evidence="12">
    <location>
        <begin position="2"/>
        <end position="270"/>
    </location>
</feature>
<name>A0A367Y6S0_9MICO</name>
<keyword evidence="14" id="KW-1185">Reference proteome</keyword>
<dbReference type="Gene3D" id="1.10.10.160">
    <property type="match status" value="1"/>
</dbReference>